<sequence length="56" mass="6035">MGWGEPAASVSFSGDDEHSDPFHRGMRDIEYGTIRNQQGPMAEELSVDALLNGASP</sequence>
<name>A0ABP6Z2Q0_9ACTN</name>
<gene>
    <name evidence="2" type="ORF">GCM10022295_92400</name>
</gene>
<dbReference type="Proteomes" id="UP001500707">
    <property type="component" value="Unassembled WGS sequence"/>
</dbReference>
<feature type="compositionally biased region" description="Basic and acidic residues" evidence="1">
    <location>
        <begin position="15"/>
        <end position="29"/>
    </location>
</feature>
<proteinExistence type="predicted"/>
<protein>
    <submittedName>
        <fullName evidence="2">Uncharacterized protein</fullName>
    </submittedName>
</protein>
<evidence type="ECO:0000256" key="1">
    <source>
        <dbReference type="SAM" id="MobiDB-lite"/>
    </source>
</evidence>
<evidence type="ECO:0000313" key="2">
    <source>
        <dbReference type="EMBL" id="GAA3597279.1"/>
    </source>
</evidence>
<organism evidence="2 3">
    <name type="scientific">Streptomyces osmaniensis</name>
    <dbReference type="NCBI Taxonomy" id="593134"/>
    <lineage>
        <taxon>Bacteria</taxon>
        <taxon>Bacillati</taxon>
        <taxon>Actinomycetota</taxon>
        <taxon>Actinomycetes</taxon>
        <taxon>Kitasatosporales</taxon>
        <taxon>Streptomycetaceae</taxon>
        <taxon>Streptomyces</taxon>
    </lineage>
</organism>
<feature type="region of interest" description="Disordered" evidence="1">
    <location>
        <begin position="1"/>
        <end position="29"/>
    </location>
</feature>
<accession>A0ABP6Z2Q0</accession>
<reference evidence="3" key="1">
    <citation type="journal article" date="2019" name="Int. J. Syst. Evol. Microbiol.">
        <title>The Global Catalogue of Microorganisms (GCM) 10K type strain sequencing project: providing services to taxonomists for standard genome sequencing and annotation.</title>
        <authorList>
            <consortium name="The Broad Institute Genomics Platform"/>
            <consortium name="The Broad Institute Genome Sequencing Center for Infectious Disease"/>
            <person name="Wu L."/>
            <person name="Ma J."/>
        </authorList>
    </citation>
    <scope>NUCLEOTIDE SEQUENCE [LARGE SCALE GENOMIC DNA]</scope>
    <source>
        <strain evidence="3">JCM 17656</strain>
    </source>
</reference>
<dbReference type="EMBL" id="BAABCE010000046">
    <property type="protein sequence ID" value="GAA3597279.1"/>
    <property type="molecule type" value="Genomic_DNA"/>
</dbReference>
<comment type="caution">
    <text evidence="2">The sequence shown here is derived from an EMBL/GenBank/DDBJ whole genome shotgun (WGS) entry which is preliminary data.</text>
</comment>
<evidence type="ECO:0000313" key="3">
    <source>
        <dbReference type="Proteomes" id="UP001500707"/>
    </source>
</evidence>
<keyword evidence="3" id="KW-1185">Reference proteome</keyword>